<dbReference type="RefSeq" id="WP_263076934.1">
    <property type="nucleotide sequence ID" value="NZ_CP089977.1"/>
</dbReference>
<sequence>MMNWLRISAINLAMAVAFGAFGSHGLKNIANDYQLQIWQTATLYLFIHALGLLAIGVLHTVSRHRASLSAWLIQIGVLIFSGTLYLMALGLPKWLGAITPIGGTLMIIGWLTLALTKSSSHQS</sequence>
<evidence type="ECO:0000256" key="4">
    <source>
        <dbReference type="ARBA" id="ARBA00022989"/>
    </source>
</evidence>
<keyword evidence="4 6" id="KW-1133">Transmembrane helix</keyword>
<dbReference type="PANTHER" id="PTHR43461">
    <property type="entry name" value="TRANSMEMBRANE PROTEIN 256"/>
    <property type="match status" value="1"/>
</dbReference>
<reference evidence="7" key="1">
    <citation type="submission" date="2021-12" db="EMBL/GenBank/DDBJ databases">
        <title>taxonomy of Moraxella sp. ZY201224.</title>
        <authorList>
            <person name="Li F."/>
        </authorList>
    </citation>
    <scope>NUCLEOTIDE SEQUENCE</scope>
    <source>
        <strain evidence="7">ZY201224</strain>
    </source>
</reference>
<evidence type="ECO:0000256" key="3">
    <source>
        <dbReference type="ARBA" id="ARBA00022692"/>
    </source>
</evidence>
<name>A0ABY6F5S6_9GAMM</name>
<organism evidence="7 8">
    <name type="scientific">Moraxella nasicaprae</name>
    <dbReference type="NCBI Taxonomy" id="2904122"/>
    <lineage>
        <taxon>Bacteria</taxon>
        <taxon>Pseudomonadati</taxon>
        <taxon>Pseudomonadota</taxon>
        <taxon>Gammaproteobacteria</taxon>
        <taxon>Moraxellales</taxon>
        <taxon>Moraxellaceae</taxon>
        <taxon>Moraxella</taxon>
    </lineage>
</organism>
<protein>
    <submittedName>
        <fullName evidence="7">DUF423 domain-containing protein</fullName>
    </submittedName>
</protein>
<keyword evidence="8" id="KW-1185">Reference proteome</keyword>
<evidence type="ECO:0000313" key="7">
    <source>
        <dbReference type="EMBL" id="UXZ05437.1"/>
    </source>
</evidence>
<evidence type="ECO:0000256" key="1">
    <source>
        <dbReference type="ARBA" id="ARBA00004141"/>
    </source>
</evidence>
<comment type="similarity">
    <text evidence="2">Belongs to the UPF0382 family.</text>
</comment>
<gene>
    <name evidence="7" type="ORF">LU297_03015</name>
</gene>
<feature type="transmembrane region" description="Helical" evidence="6">
    <location>
        <begin position="41"/>
        <end position="61"/>
    </location>
</feature>
<evidence type="ECO:0000256" key="6">
    <source>
        <dbReference type="SAM" id="Phobius"/>
    </source>
</evidence>
<keyword evidence="3 6" id="KW-0812">Transmembrane</keyword>
<comment type="subcellular location">
    <subcellularLocation>
        <location evidence="1">Membrane</location>
        <topology evidence="1">Multi-pass membrane protein</topology>
    </subcellularLocation>
</comment>
<feature type="transmembrane region" description="Helical" evidence="6">
    <location>
        <begin position="68"/>
        <end position="88"/>
    </location>
</feature>
<feature type="transmembrane region" description="Helical" evidence="6">
    <location>
        <begin position="94"/>
        <end position="115"/>
    </location>
</feature>
<dbReference type="InterPro" id="IPR006696">
    <property type="entry name" value="DUF423"/>
</dbReference>
<dbReference type="Proteomes" id="UP001063782">
    <property type="component" value="Chromosome"/>
</dbReference>
<evidence type="ECO:0000256" key="2">
    <source>
        <dbReference type="ARBA" id="ARBA00009694"/>
    </source>
</evidence>
<dbReference type="EMBL" id="CP089977">
    <property type="protein sequence ID" value="UXZ05437.1"/>
    <property type="molecule type" value="Genomic_DNA"/>
</dbReference>
<proteinExistence type="inferred from homology"/>
<dbReference type="PANTHER" id="PTHR43461:SF1">
    <property type="entry name" value="TRANSMEMBRANE PROTEIN 256"/>
    <property type="match status" value="1"/>
</dbReference>
<keyword evidence="5 6" id="KW-0472">Membrane</keyword>
<evidence type="ECO:0000313" key="8">
    <source>
        <dbReference type="Proteomes" id="UP001063782"/>
    </source>
</evidence>
<accession>A0ABY6F5S6</accession>
<evidence type="ECO:0000256" key="5">
    <source>
        <dbReference type="ARBA" id="ARBA00023136"/>
    </source>
</evidence>
<dbReference type="Pfam" id="PF04241">
    <property type="entry name" value="DUF423"/>
    <property type="match status" value="1"/>
</dbReference>